<evidence type="ECO:0000256" key="4">
    <source>
        <dbReference type="ARBA" id="ARBA00022475"/>
    </source>
</evidence>
<evidence type="ECO:0008006" key="12">
    <source>
        <dbReference type="Google" id="ProtNLM"/>
    </source>
</evidence>
<evidence type="ECO:0000256" key="2">
    <source>
        <dbReference type="ARBA" id="ARBA00006513"/>
    </source>
</evidence>
<evidence type="ECO:0000256" key="9">
    <source>
        <dbReference type="ARBA" id="ARBA00023136"/>
    </source>
</evidence>
<accession>K1R8C0</accession>
<dbReference type="AlphaFoldDB" id="K1R8C0"/>
<dbReference type="PANTHER" id="PTHR21522:SF32">
    <property type="entry name" value="OTOPETRIN-2"/>
    <property type="match status" value="1"/>
</dbReference>
<dbReference type="PANTHER" id="PTHR21522">
    <property type="entry name" value="PROTON CHANNEL OTOP"/>
    <property type="match status" value="1"/>
</dbReference>
<dbReference type="HOGENOM" id="CLU_420499_0_0_1"/>
<keyword evidence="9" id="KW-0472">Membrane</keyword>
<evidence type="ECO:0000256" key="6">
    <source>
        <dbReference type="ARBA" id="ARBA00022781"/>
    </source>
</evidence>
<sequence>MGNSCFVTSALYNLTEQLEPYVGPARVEFFLLSTGFIISMWPSIQEDEVTETVRIDLGETYDEHSVLLPNSSSRSAPARTYNTTNTAESHPHISGYQIHPVSHFCSIIVGMVLNVTLVIGNIVFVFMSSHQAGGTGLLIVDPLTAGSARDPHDPRGHGSDGKIAATVTTTCLTSIGFVLVAIFQSERLNSEDAYITCLIIILGIAVIAIFSMLWISVVAHLNTERWLRNDASEHKDGLKISITFLWVFGMASVVQEALELTVNVSCLDFQHELNTTGYKYRWYMIGTNTSIILFYCVQLSFVSFFIRYRLGNYISINYGLLFVLTTNAVLWFISEKEEVDGYYDDEPGQAANRTQDPCYWNSNITMLVSSSLNPYLSPASIEFFLLSSGLILAMIPKHTESNALEEDTWSSEEMVPLIQHSETQPLLRRPHHPVTHFSFIILVIVFNLTLLTGNIVFVFVLPRDSSMFCTWIVIDAFYKLVMVIVIMLIYYHIYLYGKPKPGNHQLKPGQYILLIATTGTVAVCVFGMIGGIQVLDPLKGFLYTTDNTFDIIIAFLQTILLIHIERVNWNRTEEACIPTDLLCIFLAICNMSYWIVDSFIDVRYAESYHITGPVFDKENWEDVQDDLAPMLIFYRFHAFLDWYIIYCKLRRV</sequence>
<comment type="subcellular location">
    <subcellularLocation>
        <location evidence="1">Cell membrane</location>
        <topology evidence="1">Multi-pass membrane protein</topology>
    </subcellularLocation>
</comment>
<evidence type="ECO:0000256" key="1">
    <source>
        <dbReference type="ARBA" id="ARBA00004651"/>
    </source>
</evidence>
<keyword evidence="8" id="KW-0406">Ion transport</keyword>
<dbReference type="InterPro" id="IPR004878">
    <property type="entry name" value="Otopetrin"/>
</dbReference>
<dbReference type="GO" id="GO:0015252">
    <property type="term" value="F:proton channel activity"/>
    <property type="evidence" value="ECO:0007669"/>
    <property type="project" value="InterPro"/>
</dbReference>
<name>K1R8C0_MAGGI</name>
<evidence type="ECO:0000256" key="3">
    <source>
        <dbReference type="ARBA" id="ARBA00022448"/>
    </source>
</evidence>
<evidence type="ECO:0000256" key="10">
    <source>
        <dbReference type="ARBA" id="ARBA00023303"/>
    </source>
</evidence>
<keyword evidence="3" id="KW-0813">Transport</keyword>
<organism evidence="11">
    <name type="scientific">Magallana gigas</name>
    <name type="common">Pacific oyster</name>
    <name type="synonym">Crassostrea gigas</name>
    <dbReference type="NCBI Taxonomy" id="29159"/>
    <lineage>
        <taxon>Eukaryota</taxon>
        <taxon>Metazoa</taxon>
        <taxon>Spiralia</taxon>
        <taxon>Lophotrochozoa</taxon>
        <taxon>Mollusca</taxon>
        <taxon>Bivalvia</taxon>
        <taxon>Autobranchia</taxon>
        <taxon>Pteriomorphia</taxon>
        <taxon>Ostreida</taxon>
        <taxon>Ostreoidea</taxon>
        <taxon>Ostreidae</taxon>
        <taxon>Magallana</taxon>
    </lineage>
</organism>
<keyword evidence="5" id="KW-0812">Transmembrane</keyword>
<evidence type="ECO:0000256" key="8">
    <source>
        <dbReference type="ARBA" id="ARBA00023065"/>
    </source>
</evidence>
<dbReference type="EMBL" id="JH816956">
    <property type="protein sequence ID" value="EKC30226.1"/>
    <property type="molecule type" value="Genomic_DNA"/>
</dbReference>
<keyword evidence="6" id="KW-0375">Hydrogen ion transport</keyword>
<evidence type="ECO:0000313" key="11">
    <source>
        <dbReference type="EMBL" id="EKC30226.1"/>
    </source>
</evidence>
<dbReference type="GO" id="GO:0005886">
    <property type="term" value="C:plasma membrane"/>
    <property type="evidence" value="ECO:0007669"/>
    <property type="project" value="UniProtKB-SubCell"/>
</dbReference>
<comment type="similarity">
    <text evidence="2">Belongs to the otopetrin family.</text>
</comment>
<keyword evidence="7" id="KW-1133">Transmembrane helix</keyword>
<dbReference type="Pfam" id="PF03189">
    <property type="entry name" value="Otopetrin"/>
    <property type="match status" value="1"/>
</dbReference>
<reference evidence="11" key="1">
    <citation type="journal article" date="2012" name="Nature">
        <title>The oyster genome reveals stress adaptation and complexity of shell formation.</title>
        <authorList>
            <person name="Zhang G."/>
            <person name="Fang X."/>
            <person name="Guo X."/>
            <person name="Li L."/>
            <person name="Luo R."/>
            <person name="Xu F."/>
            <person name="Yang P."/>
            <person name="Zhang L."/>
            <person name="Wang X."/>
            <person name="Qi H."/>
            <person name="Xiong Z."/>
            <person name="Que H."/>
            <person name="Xie Y."/>
            <person name="Holland P.W."/>
            <person name="Paps J."/>
            <person name="Zhu Y."/>
            <person name="Wu F."/>
            <person name="Chen Y."/>
            <person name="Wang J."/>
            <person name="Peng C."/>
            <person name="Meng J."/>
            <person name="Yang L."/>
            <person name="Liu J."/>
            <person name="Wen B."/>
            <person name="Zhang N."/>
            <person name="Huang Z."/>
            <person name="Zhu Q."/>
            <person name="Feng Y."/>
            <person name="Mount A."/>
            <person name="Hedgecock D."/>
            <person name="Xu Z."/>
            <person name="Liu Y."/>
            <person name="Domazet-Loso T."/>
            <person name="Du Y."/>
            <person name="Sun X."/>
            <person name="Zhang S."/>
            <person name="Liu B."/>
            <person name="Cheng P."/>
            <person name="Jiang X."/>
            <person name="Li J."/>
            <person name="Fan D."/>
            <person name="Wang W."/>
            <person name="Fu W."/>
            <person name="Wang T."/>
            <person name="Wang B."/>
            <person name="Zhang J."/>
            <person name="Peng Z."/>
            <person name="Li Y."/>
            <person name="Li N."/>
            <person name="Wang J."/>
            <person name="Chen M."/>
            <person name="He Y."/>
            <person name="Tan F."/>
            <person name="Song X."/>
            <person name="Zheng Q."/>
            <person name="Huang R."/>
            <person name="Yang H."/>
            <person name="Du X."/>
            <person name="Chen L."/>
            <person name="Yang M."/>
            <person name="Gaffney P.M."/>
            <person name="Wang S."/>
            <person name="Luo L."/>
            <person name="She Z."/>
            <person name="Ming Y."/>
            <person name="Huang W."/>
            <person name="Zhang S."/>
            <person name="Huang B."/>
            <person name="Zhang Y."/>
            <person name="Qu T."/>
            <person name="Ni P."/>
            <person name="Miao G."/>
            <person name="Wang J."/>
            <person name="Wang Q."/>
            <person name="Steinberg C.E."/>
            <person name="Wang H."/>
            <person name="Li N."/>
            <person name="Qian L."/>
            <person name="Zhang G."/>
            <person name="Li Y."/>
            <person name="Yang H."/>
            <person name="Liu X."/>
            <person name="Wang J."/>
            <person name="Yin Y."/>
            <person name="Wang J."/>
        </authorList>
    </citation>
    <scope>NUCLEOTIDE SEQUENCE [LARGE SCALE GENOMIC DNA]</scope>
    <source>
        <strain evidence="11">05x7-T-G4-1.051#20</strain>
    </source>
</reference>
<keyword evidence="10" id="KW-0407">Ion channel</keyword>
<gene>
    <name evidence="11" type="ORF">CGI_10004871</name>
</gene>
<dbReference type="InParanoid" id="K1R8C0"/>
<evidence type="ECO:0000256" key="5">
    <source>
        <dbReference type="ARBA" id="ARBA00022692"/>
    </source>
</evidence>
<keyword evidence="4" id="KW-1003">Cell membrane</keyword>
<proteinExistence type="inferred from homology"/>
<evidence type="ECO:0000256" key="7">
    <source>
        <dbReference type="ARBA" id="ARBA00022989"/>
    </source>
</evidence>
<protein>
    <recommendedName>
        <fullName evidence="12">Otopetrin-2</fullName>
    </recommendedName>
</protein>